<dbReference type="PANTHER" id="PTHR35845:SF1">
    <property type="entry name" value="SPERMATOGENESIS-ASSOCIATED SERINE-RICH PROTEIN 1"/>
    <property type="match status" value="1"/>
</dbReference>
<dbReference type="OrthoDB" id="186791at2759"/>
<dbReference type="InterPro" id="IPR029165">
    <property type="entry name" value="SASRP1"/>
</dbReference>
<evidence type="ECO:0000313" key="2">
    <source>
        <dbReference type="Proteomes" id="UP000245119"/>
    </source>
</evidence>
<proteinExistence type="predicted"/>
<dbReference type="Proteomes" id="UP000245119">
    <property type="component" value="Linkage Group LG6"/>
</dbReference>
<dbReference type="EMBL" id="PZQS01000006">
    <property type="protein sequence ID" value="PVD29233.1"/>
    <property type="molecule type" value="Genomic_DNA"/>
</dbReference>
<protein>
    <submittedName>
        <fullName evidence="1">Uncharacterized protein</fullName>
    </submittedName>
</protein>
<keyword evidence="2" id="KW-1185">Reference proteome</keyword>
<gene>
    <name evidence="1" type="ORF">C0Q70_11830</name>
</gene>
<comment type="caution">
    <text evidence="1">The sequence shown here is derived from an EMBL/GenBank/DDBJ whole genome shotgun (WGS) entry which is preliminary data.</text>
</comment>
<dbReference type="PANTHER" id="PTHR35845">
    <property type="entry name" value="SPERMATOGENESIS-ASSOCIATED SERINE-RICH PROTEIN 1"/>
    <property type="match status" value="1"/>
</dbReference>
<organism evidence="1 2">
    <name type="scientific">Pomacea canaliculata</name>
    <name type="common">Golden apple snail</name>
    <dbReference type="NCBI Taxonomy" id="400727"/>
    <lineage>
        <taxon>Eukaryota</taxon>
        <taxon>Metazoa</taxon>
        <taxon>Spiralia</taxon>
        <taxon>Lophotrochozoa</taxon>
        <taxon>Mollusca</taxon>
        <taxon>Gastropoda</taxon>
        <taxon>Caenogastropoda</taxon>
        <taxon>Architaenioglossa</taxon>
        <taxon>Ampullarioidea</taxon>
        <taxon>Ampullariidae</taxon>
        <taxon>Pomacea</taxon>
    </lineage>
</organism>
<evidence type="ECO:0000313" key="1">
    <source>
        <dbReference type="EMBL" id="PVD29233.1"/>
    </source>
</evidence>
<name>A0A2T7P763_POMCA</name>
<accession>A0A2T7P763</accession>
<reference evidence="1 2" key="1">
    <citation type="submission" date="2018-04" db="EMBL/GenBank/DDBJ databases">
        <title>The genome of golden apple snail Pomacea canaliculata provides insight into stress tolerance and invasive adaptation.</title>
        <authorList>
            <person name="Liu C."/>
            <person name="Liu B."/>
            <person name="Ren Y."/>
            <person name="Zhang Y."/>
            <person name="Wang H."/>
            <person name="Li S."/>
            <person name="Jiang F."/>
            <person name="Yin L."/>
            <person name="Zhang G."/>
            <person name="Qian W."/>
            <person name="Fan W."/>
        </authorList>
    </citation>
    <scope>NUCLEOTIDE SEQUENCE [LARGE SCALE GENOMIC DNA]</scope>
    <source>
        <strain evidence="1">SZHN2017</strain>
        <tissue evidence="1">Muscle</tissue>
    </source>
</reference>
<dbReference type="Pfam" id="PF15160">
    <property type="entry name" value="SASRP1"/>
    <property type="match status" value="1"/>
</dbReference>
<dbReference type="AlphaFoldDB" id="A0A2T7P763"/>
<sequence>MHVRTQHVACTLICHRKIEPILRYERVDILATALSRGQHGRPGIKWLIDKRNGLPQVSPGDNGYQIPEYSPGFHKLGSTRPLARYGKSFRSKNKQHDEEIEEVRQLEKWTPAVPLLMTLPAVEEKK</sequence>
<dbReference type="STRING" id="400727.A0A2T7P763"/>